<feature type="compositionally biased region" description="Polar residues" evidence="1">
    <location>
        <begin position="60"/>
        <end position="70"/>
    </location>
</feature>
<dbReference type="STRING" id="4558.A0A1Z5R963"/>
<organism evidence="3 4">
    <name type="scientific">Sorghum bicolor</name>
    <name type="common">Sorghum</name>
    <name type="synonym">Sorghum vulgare</name>
    <dbReference type="NCBI Taxonomy" id="4558"/>
    <lineage>
        <taxon>Eukaryota</taxon>
        <taxon>Viridiplantae</taxon>
        <taxon>Streptophyta</taxon>
        <taxon>Embryophyta</taxon>
        <taxon>Tracheophyta</taxon>
        <taxon>Spermatophyta</taxon>
        <taxon>Magnoliopsida</taxon>
        <taxon>Liliopsida</taxon>
        <taxon>Poales</taxon>
        <taxon>Poaceae</taxon>
        <taxon>PACMAD clade</taxon>
        <taxon>Panicoideae</taxon>
        <taxon>Andropogonodae</taxon>
        <taxon>Andropogoneae</taxon>
        <taxon>Sorghinae</taxon>
        <taxon>Sorghum</taxon>
    </lineage>
</organism>
<dbReference type="Gramene" id="OQU79981">
    <property type="protein sequence ID" value="OQU79981"/>
    <property type="gene ID" value="SORBI_3007G060550"/>
</dbReference>
<feature type="compositionally biased region" description="Basic and acidic residues" evidence="1">
    <location>
        <begin position="49"/>
        <end position="59"/>
    </location>
</feature>
<evidence type="ECO:0000259" key="2">
    <source>
        <dbReference type="Pfam" id="PF11926"/>
    </source>
</evidence>
<feature type="domain" description="DUF3444" evidence="2">
    <location>
        <begin position="80"/>
        <end position="284"/>
    </location>
</feature>
<feature type="region of interest" description="Disordered" evidence="1">
    <location>
        <begin position="1"/>
        <end position="77"/>
    </location>
</feature>
<protein>
    <recommendedName>
        <fullName evidence="2">DUF3444 domain-containing protein</fullName>
    </recommendedName>
</protein>
<dbReference type="InterPro" id="IPR024593">
    <property type="entry name" value="DUF3444"/>
</dbReference>
<evidence type="ECO:0000313" key="4">
    <source>
        <dbReference type="Proteomes" id="UP000000768"/>
    </source>
</evidence>
<dbReference type="EMBL" id="CM000766">
    <property type="protein sequence ID" value="OQU79981.1"/>
    <property type="molecule type" value="Genomic_DNA"/>
</dbReference>
<evidence type="ECO:0000256" key="1">
    <source>
        <dbReference type="SAM" id="MobiDB-lite"/>
    </source>
</evidence>
<keyword evidence="4" id="KW-1185">Reference proteome</keyword>
<dbReference type="eggNOG" id="ENOG502QS8C">
    <property type="taxonomic scope" value="Eukaryota"/>
</dbReference>
<accession>A0A1Z5R963</accession>
<dbReference type="PANTHER" id="PTHR47374:SF6">
    <property type="entry name" value="ENDOSOME ANTIGEN-LIKE PROTEIN, PUTATIVE (DUF3444)-RELATED"/>
    <property type="match status" value="1"/>
</dbReference>
<dbReference type="OMA" id="WINKVEP"/>
<reference evidence="3 4" key="1">
    <citation type="journal article" date="2009" name="Nature">
        <title>The Sorghum bicolor genome and the diversification of grasses.</title>
        <authorList>
            <person name="Paterson A.H."/>
            <person name="Bowers J.E."/>
            <person name="Bruggmann R."/>
            <person name="Dubchak I."/>
            <person name="Grimwood J."/>
            <person name="Gundlach H."/>
            <person name="Haberer G."/>
            <person name="Hellsten U."/>
            <person name="Mitros T."/>
            <person name="Poliakov A."/>
            <person name="Schmutz J."/>
            <person name="Spannagl M."/>
            <person name="Tang H."/>
            <person name="Wang X."/>
            <person name="Wicker T."/>
            <person name="Bharti A.K."/>
            <person name="Chapman J."/>
            <person name="Feltus F.A."/>
            <person name="Gowik U."/>
            <person name="Grigoriev I.V."/>
            <person name="Lyons E."/>
            <person name="Maher C.A."/>
            <person name="Martis M."/>
            <person name="Narechania A."/>
            <person name="Otillar R.P."/>
            <person name="Penning B.W."/>
            <person name="Salamov A.A."/>
            <person name="Wang Y."/>
            <person name="Zhang L."/>
            <person name="Carpita N.C."/>
            <person name="Freeling M."/>
            <person name="Gingle A.R."/>
            <person name="Hash C.T."/>
            <person name="Keller B."/>
            <person name="Klein P."/>
            <person name="Kresovich S."/>
            <person name="McCann M.C."/>
            <person name="Ming R."/>
            <person name="Peterson D.G."/>
            <person name="Mehboob-ur-Rahman"/>
            <person name="Ware D."/>
            <person name="Westhoff P."/>
            <person name="Mayer K.F."/>
            <person name="Messing J."/>
            <person name="Rokhsar D.S."/>
        </authorList>
    </citation>
    <scope>NUCLEOTIDE SEQUENCE [LARGE SCALE GENOMIC DNA]</scope>
    <source>
        <strain evidence="4">cv. BTx623</strain>
    </source>
</reference>
<reference evidence="4" key="2">
    <citation type="journal article" date="2018" name="Plant J.">
        <title>The Sorghum bicolor reference genome: improved assembly, gene annotations, a transcriptome atlas, and signatures of genome organization.</title>
        <authorList>
            <person name="McCormick R.F."/>
            <person name="Truong S.K."/>
            <person name="Sreedasyam A."/>
            <person name="Jenkins J."/>
            <person name="Shu S."/>
            <person name="Sims D."/>
            <person name="Kennedy M."/>
            <person name="Amirebrahimi M."/>
            <person name="Weers B.D."/>
            <person name="McKinley B."/>
            <person name="Mattison A."/>
            <person name="Morishige D.T."/>
            <person name="Grimwood J."/>
            <person name="Schmutz J."/>
            <person name="Mullet J.E."/>
        </authorList>
    </citation>
    <scope>NUCLEOTIDE SEQUENCE [LARGE SCALE GENOMIC DNA]</scope>
    <source>
        <strain evidence="4">cv. BTx623</strain>
    </source>
</reference>
<proteinExistence type="predicted"/>
<gene>
    <name evidence="3" type="ORF">SORBI_3007G060550</name>
</gene>
<name>A0A1Z5R963_SORBI</name>
<evidence type="ECO:0000313" key="3">
    <source>
        <dbReference type="EMBL" id="OQU79981.1"/>
    </source>
</evidence>
<dbReference type="Proteomes" id="UP000000768">
    <property type="component" value="Chromosome 7"/>
</dbReference>
<sequence>MRNDSPSALVDASHNKEISDDNAPPTLVPIETSIKEKENGKKTTGTGNENRDAFPEHQDTTLQEQDNTDGFSDDGHLSPTIYEYAAQEFHSFEEDRWPEKFKPGQVWAMYGGGSSDAFPRYYGWINKVEPEPFMVHLMWLEAYPRQFQQKCWPEQKDIPISCGTFRVVNKGAKFDTTDVFSHLVDARETGIPRQLEILPQVGEVWAVYTRWIPASSIYASEFTLVEVIGRTEAGTRLSVLTKVDGYVAVFMPGGEGNRVLEIPAWETSWTFSHCIPCFRLTGEEGGDGLRGFYELDTASVPYSSVLSVLCGQDKPKP</sequence>
<dbReference type="Pfam" id="PF11926">
    <property type="entry name" value="DUF3444"/>
    <property type="match status" value="1"/>
</dbReference>
<dbReference type="PANTHER" id="PTHR47374">
    <property type="entry name" value="ENDOSOME ANTIGEN-LIKE PROTEIN, PUTATIVE (DUF3444)-RELATED"/>
    <property type="match status" value="1"/>
</dbReference>
<dbReference type="AlphaFoldDB" id="A0A1Z5R963"/>
<dbReference type="InParanoid" id="A0A1Z5R963"/>